<dbReference type="SUPFAM" id="SSF46785">
    <property type="entry name" value="Winged helix' DNA-binding domain"/>
    <property type="match status" value="1"/>
</dbReference>
<dbReference type="Pfam" id="PF00126">
    <property type="entry name" value="HTH_1"/>
    <property type="match status" value="1"/>
</dbReference>
<protein>
    <submittedName>
        <fullName evidence="6">LysR family transcriptional regulator</fullName>
    </submittedName>
</protein>
<evidence type="ECO:0000259" key="5">
    <source>
        <dbReference type="PROSITE" id="PS50931"/>
    </source>
</evidence>
<dbReference type="PRINTS" id="PR00039">
    <property type="entry name" value="HTHLYSR"/>
</dbReference>
<keyword evidence="3" id="KW-0238">DNA-binding</keyword>
<dbReference type="SUPFAM" id="SSF53850">
    <property type="entry name" value="Periplasmic binding protein-like II"/>
    <property type="match status" value="1"/>
</dbReference>
<feature type="domain" description="HTH lysR-type" evidence="5">
    <location>
        <begin position="1"/>
        <end position="59"/>
    </location>
</feature>
<evidence type="ECO:0000313" key="6">
    <source>
        <dbReference type="EMBL" id="MBO1359599.1"/>
    </source>
</evidence>
<dbReference type="InterPro" id="IPR036388">
    <property type="entry name" value="WH-like_DNA-bd_sf"/>
</dbReference>
<evidence type="ECO:0000256" key="4">
    <source>
        <dbReference type="ARBA" id="ARBA00023163"/>
    </source>
</evidence>
<dbReference type="InterPro" id="IPR005119">
    <property type="entry name" value="LysR_subst-bd"/>
</dbReference>
<keyword evidence="2" id="KW-0805">Transcription regulation</keyword>
<dbReference type="PROSITE" id="PS50931">
    <property type="entry name" value="HTH_LYSR"/>
    <property type="match status" value="1"/>
</dbReference>
<dbReference type="EMBL" id="JAFVMF010000006">
    <property type="protein sequence ID" value="MBO1359599.1"/>
    <property type="molecule type" value="Genomic_DNA"/>
</dbReference>
<dbReference type="Proteomes" id="UP000664771">
    <property type="component" value="Unassembled WGS sequence"/>
</dbReference>
<organism evidence="6 7">
    <name type="scientific">Acetobacter sacchari</name>
    <dbReference type="NCBI Taxonomy" id="2661687"/>
    <lineage>
        <taxon>Bacteria</taxon>
        <taxon>Pseudomonadati</taxon>
        <taxon>Pseudomonadota</taxon>
        <taxon>Alphaproteobacteria</taxon>
        <taxon>Acetobacterales</taxon>
        <taxon>Acetobacteraceae</taxon>
        <taxon>Acetobacter</taxon>
    </lineage>
</organism>
<proteinExistence type="inferred from homology"/>
<dbReference type="Pfam" id="PF03466">
    <property type="entry name" value="LysR_substrate"/>
    <property type="match status" value="1"/>
</dbReference>
<evidence type="ECO:0000256" key="3">
    <source>
        <dbReference type="ARBA" id="ARBA00023125"/>
    </source>
</evidence>
<evidence type="ECO:0000256" key="1">
    <source>
        <dbReference type="ARBA" id="ARBA00009437"/>
    </source>
</evidence>
<dbReference type="InterPro" id="IPR036390">
    <property type="entry name" value="WH_DNA-bd_sf"/>
</dbReference>
<evidence type="ECO:0000256" key="2">
    <source>
        <dbReference type="ARBA" id="ARBA00023015"/>
    </source>
</evidence>
<gene>
    <name evidence="6" type="ORF">J2D73_07295</name>
</gene>
<dbReference type="PANTHER" id="PTHR30537">
    <property type="entry name" value="HTH-TYPE TRANSCRIPTIONAL REGULATOR"/>
    <property type="match status" value="1"/>
</dbReference>
<keyword evidence="7" id="KW-1185">Reference proteome</keyword>
<dbReference type="CDD" id="cd08422">
    <property type="entry name" value="PBP2_CrgA_like"/>
    <property type="match status" value="1"/>
</dbReference>
<accession>A0ABS3LUL9</accession>
<dbReference type="Gene3D" id="3.40.190.290">
    <property type="match status" value="1"/>
</dbReference>
<evidence type="ECO:0000313" key="7">
    <source>
        <dbReference type="Proteomes" id="UP000664771"/>
    </source>
</evidence>
<keyword evidence="4" id="KW-0804">Transcription</keyword>
<reference evidence="6 7" key="1">
    <citation type="submission" date="2021-03" db="EMBL/GenBank/DDBJ databases">
        <title>The complete genome sequence of Acetobacter sacchari TBRC 11175.</title>
        <authorList>
            <person name="Charoenyingcharoen P."/>
            <person name="Yukphan P."/>
        </authorList>
    </citation>
    <scope>NUCLEOTIDE SEQUENCE [LARGE SCALE GENOMIC DNA]</scope>
    <source>
        <strain evidence="6 7">TBRC 11175</strain>
    </source>
</reference>
<dbReference type="PANTHER" id="PTHR30537:SF5">
    <property type="entry name" value="HTH-TYPE TRANSCRIPTIONAL ACTIVATOR TTDR-RELATED"/>
    <property type="match status" value="1"/>
</dbReference>
<name>A0ABS3LUL9_9PROT</name>
<dbReference type="InterPro" id="IPR058163">
    <property type="entry name" value="LysR-type_TF_proteobact-type"/>
</dbReference>
<dbReference type="RefSeq" id="WP_207880878.1">
    <property type="nucleotide sequence ID" value="NZ_JAFVMF010000006.1"/>
</dbReference>
<dbReference type="Gene3D" id="1.10.10.10">
    <property type="entry name" value="Winged helix-like DNA-binding domain superfamily/Winged helix DNA-binding domain"/>
    <property type="match status" value="1"/>
</dbReference>
<comment type="similarity">
    <text evidence="1">Belongs to the LysR transcriptional regulatory family.</text>
</comment>
<dbReference type="InterPro" id="IPR000847">
    <property type="entry name" value="LysR_HTH_N"/>
</dbReference>
<comment type="caution">
    <text evidence="6">The sequence shown here is derived from an EMBL/GenBank/DDBJ whole genome shotgun (WGS) entry which is preliminary data.</text>
</comment>
<sequence>MDRYGEMVVFARVVAEGGFSHAARSLSLTPSAISKVIARLEDRLKVRLFIRSSRAIELTPDGMNFHLAALRAIEAVESADAAVNTGALLSDTLRIRSMPTFATAQLAPLVPDFRRIHPSLKLEIHLRMEPGNLLEGGMDVAIHVGPLPDSSLVAKLFARTRWVICASPGYLSQHGTPQEPVDLAFHRCLNFLPSLAVSHWAVQASDNVARRLRIDSDVTTNQGQMLLELARADAGIVRLAAFHIHDDLASGRLVRLLPKFQCEEEDPIYACYDGHRNLSMRIKLFLSYLELYFSGEKGRWN</sequence>